<accession>A0A645HHI7</accession>
<reference evidence="1" key="1">
    <citation type="submission" date="2019-08" db="EMBL/GenBank/DDBJ databases">
        <authorList>
            <person name="Kucharzyk K."/>
            <person name="Murdoch R.W."/>
            <person name="Higgins S."/>
            <person name="Loffler F."/>
        </authorList>
    </citation>
    <scope>NUCLEOTIDE SEQUENCE</scope>
</reference>
<protein>
    <submittedName>
        <fullName evidence="1">Uncharacterized protein</fullName>
    </submittedName>
</protein>
<organism evidence="1">
    <name type="scientific">bioreactor metagenome</name>
    <dbReference type="NCBI Taxonomy" id="1076179"/>
    <lineage>
        <taxon>unclassified sequences</taxon>
        <taxon>metagenomes</taxon>
        <taxon>ecological metagenomes</taxon>
    </lineage>
</organism>
<dbReference type="AlphaFoldDB" id="A0A645HHI7"/>
<gene>
    <name evidence="1" type="ORF">SDC9_186022</name>
</gene>
<sequence length="61" mass="7401">MFISIFITPFITKLALYSLKVKTYLYDINILKYIRYYREPELKLNLYVSPTLVPLMVYEDE</sequence>
<comment type="caution">
    <text evidence="1">The sequence shown here is derived from an EMBL/GenBank/DDBJ whole genome shotgun (WGS) entry which is preliminary data.</text>
</comment>
<proteinExistence type="predicted"/>
<dbReference type="EMBL" id="VSSQ01093760">
    <property type="protein sequence ID" value="MPN38498.1"/>
    <property type="molecule type" value="Genomic_DNA"/>
</dbReference>
<evidence type="ECO:0000313" key="1">
    <source>
        <dbReference type="EMBL" id="MPN38498.1"/>
    </source>
</evidence>
<name>A0A645HHI7_9ZZZZ</name>